<dbReference type="GO" id="GO:0005634">
    <property type="term" value="C:nucleus"/>
    <property type="evidence" value="ECO:0007669"/>
    <property type="project" value="TreeGrafter"/>
</dbReference>
<dbReference type="Proteomes" id="UP000321570">
    <property type="component" value="Unassembled WGS sequence"/>
</dbReference>
<dbReference type="EMBL" id="CABIJS010000177">
    <property type="protein sequence ID" value="VUZ45526.1"/>
    <property type="molecule type" value="Genomic_DNA"/>
</dbReference>
<evidence type="ECO:0000256" key="2">
    <source>
        <dbReference type="ARBA" id="ARBA00022737"/>
    </source>
</evidence>
<keyword evidence="2" id="KW-0677">Repeat</keyword>
<dbReference type="InterPro" id="IPR016024">
    <property type="entry name" value="ARM-type_fold"/>
</dbReference>
<dbReference type="Pfam" id="PF16507">
    <property type="entry name" value="HEAT_PSME4_mid"/>
    <property type="match status" value="1"/>
</dbReference>
<dbReference type="InterPro" id="IPR021843">
    <property type="entry name" value="PSME4_C"/>
</dbReference>
<dbReference type="GO" id="GO:0016504">
    <property type="term" value="F:peptidase activator activity"/>
    <property type="evidence" value="ECO:0007669"/>
    <property type="project" value="InterPro"/>
</dbReference>
<evidence type="ECO:0000313" key="7">
    <source>
        <dbReference type="EMBL" id="VUZ45526.1"/>
    </source>
</evidence>
<organism evidence="7 8">
    <name type="scientific">Hymenolepis diminuta</name>
    <name type="common">Rat tapeworm</name>
    <dbReference type="NCBI Taxonomy" id="6216"/>
    <lineage>
        <taxon>Eukaryota</taxon>
        <taxon>Metazoa</taxon>
        <taxon>Spiralia</taxon>
        <taxon>Lophotrochozoa</taxon>
        <taxon>Platyhelminthes</taxon>
        <taxon>Cestoda</taxon>
        <taxon>Eucestoda</taxon>
        <taxon>Cyclophyllidea</taxon>
        <taxon>Hymenolepididae</taxon>
        <taxon>Hymenolepis</taxon>
    </lineage>
</organism>
<evidence type="ECO:0000256" key="4">
    <source>
        <dbReference type="ARBA" id="ARBA00023204"/>
    </source>
</evidence>
<dbReference type="GO" id="GO:0070628">
    <property type="term" value="F:proteasome binding"/>
    <property type="evidence" value="ECO:0007669"/>
    <property type="project" value="InterPro"/>
</dbReference>
<sequence>MSGNNDDKYLETSPLLRLLPYADQLESYADVAGAGIRESFRRLLSSCTYTSHRLQFLNTIETYIELFGLRFTKQELADIITFGLSLAFCPQVDRPLREEWKSFVTRMLKCSSRFIEPKLLQLDWKLFRDAFTGQSNELDYCCQSYKLSTADKLLLNIAKRYFATSCIEEIWQFHRPEIYQALLNGRYNDIFGYLEAFTPTKLEFFEEIKRVWLDEIIHIWYQYTDPQMYKAVVNFLAKFAHLFPGRVDMEPHLDYIFNFLVSLFLGNIKVGDILSASATIIANSIVPGSDVLQFLRRLFHFCKNVCHISSNNPSRPEFPRFCLEIVMAVKSRLHRELRCIPKKDESIGEIIEWARLTKEQVDELVEIVLPTCLDVNIYTNDNLFGELTALGAVRHLARLRPRLVIPQLVQTIEDGFSKPQMPHRVTQPLKVLAECITCIFIPGGEEFWFNYGEFRPIIQVQNLPTDYNVKFKIRTPEQRRQWAWHLESVLYPEGRALIPRILNICLKAFDLNYGERLRTCISILNLIFLAMPINEPPKQSDTKYDSQSEGGLIDEALKELSAKENVPPYSEMEELVMKIYERIFYLILNENENINLRTATDETNQISINTTAIPFSIVISAPLNPGLRARLVRVFLDIILQNHWTPAFSFPLARILNSLICNFYVDSNPTSEQSELDIALYALNDFWMNFKRSYNELKSDNAIIHNTKVEPKLIILLSMLPAFFNVFVPSRMKEVENDFINPVIEILFELLTISLGSGDENPPSIKLAYYASICLSGLLYRLVTFSVDFGGVDLYNSTAFATDPLWTPFVGYRKAREYVKWIRPTEETFALAKRILQRFLLPLLKKLSDVTDELDAFLVASDSNKSDFPQIPRASGQSKVAHQQEYLISLTNWIMQLSCAIFEGLKPRDICHEDVDYVKKICSELELLRHEAVACPESSLAARTIELDIPLFDLPSEDGSSLRDQIFRCGLRFLDVMAKLSAKFDYQKVATTTGQVDGLSVIGTLCQTDHLKEFCKIIAFAGFNYMEYMVKKKNWATLHYCPWEIFFNYFDPNIPLPIDFGPSREILSALSSGEMPSSICCNEVTYASAHLSIAWIMYAQNTHFRFLSRTLGRRAVWPETEATSLITYPRLPVCRELVQFAEISILIGANCNQYNSYELFFMFYDFAADEMPGVDVLLARKFIEVMEPFCSDEIYTKGYNEYLQSLYRLKQVINIISRLLLETKMSSELYNHDPALWSRLWVTLMKVCFRNDVPNVQLTEGQMRIRTDDQNVFSDKYLVLFILYAEIPSTLYFHASYDPDTHPENAPLRNLILSSQKLLKTLGGSEEQMMKRKPSLLVKTAQLRREAFRYFIHSIGETCLQNQSVLASFTLHTIYFNTPADHWDTPSIHAATFDEMPFRLTSPPHPPPSLSTIKYVVQLISSQNIHLAYTAANFVFKFLSHFLMRIQRRDFLWVHPRTLKFSNTCVGFENEPQYNCLAPENFNPQNLCLNLCNNSRCLSPPFILRDPCSHTFFPTISHTIESGFKVDPSNDEWLKVRSEMDLSDLSSEDLFNWREGLKTIAEFFASPTFWTQMSHVVLNYHQCKSRTATDSLKRLIYMVLVCFGPRPYLQRVEEFLMSLLQPGLTRDCADHISKYVGTSLVIETLSYVAQGSSYWPREMRLQVYGRVLPRLIVYAEAAAQLTSTNPLPESLPDGLKCVAFFEPDLVKRDIGNISTCFESISNSSDEISNQPGDSIAKEIYCDSLQQDDTYIPDEADTIKCLSPFGSSARLLFPLLGLLSPRSMDRFHFTYSFYIWKFICELASVDDAKSTSGGGEASCGHRVPEGDGECPVCIGRRLFTRQDQRRALKFELFYFFVSMNNVENLLHQIKHFVDADSFGFWEKNLCVKSSWSRHLASKMSSVLSRAGFYDILNSAPSKIRLYTGVGHSVCSERQVSSALETELLSRLSGFEAAELHQSALCGPEFVMKRYLPMLVRDWMAVLLLRGFRPSLASFELQESLLSNAVKKLTPATVDLLTCSQRIKISVGKQMVLCAYTLMNELIKNVKSAYPTNALPNSSSKSVFDLFYRLAPLLADHVATSDYFWTKGKSKGRDDPLDKCIASVLSRLPQIATKGHTNIDVEIAQANRMMDFFDVFLRHSEWKTRFYGLILMKNLSVVVSVFWKRNEIGATLRTRLKRCLCELLADPWIDVAEMASTTISNSLNLSLLEYDELWIKELIEQSRHKLPKLKRGSQQITKQEKDTAMLCRRVGVFGLCSFVQAHPHDTPDYLPAVIAEVANHANDPQPIGNFVSKTLMEYSRSHADQWMIRDRDKFTEEQLEAYESVVSHLSYYV</sequence>
<reference evidence="7 8" key="1">
    <citation type="submission" date="2019-07" db="EMBL/GenBank/DDBJ databases">
        <authorList>
            <person name="Jastrzebski P J."/>
            <person name="Paukszto L."/>
            <person name="Jastrzebski P J."/>
        </authorList>
    </citation>
    <scope>NUCLEOTIDE SEQUENCE [LARGE SCALE GENOMIC DNA]</scope>
    <source>
        <strain evidence="7 8">WMS-il1</strain>
    </source>
</reference>
<protein>
    <recommendedName>
        <fullName evidence="9">Proteasome activator Blm10 mid region domain-containing protein</fullName>
    </recommendedName>
</protein>
<evidence type="ECO:0000256" key="3">
    <source>
        <dbReference type="ARBA" id="ARBA00022763"/>
    </source>
</evidence>
<evidence type="ECO:0000259" key="6">
    <source>
        <dbReference type="Pfam" id="PF16507"/>
    </source>
</evidence>
<dbReference type="InterPro" id="IPR032430">
    <property type="entry name" value="Blm10_mid"/>
</dbReference>
<keyword evidence="4" id="KW-0234">DNA repair</keyword>
<keyword evidence="3" id="KW-0227">DNA damage</keyword>
<dbReference type="GO" id="GO:0005829">
    <property type="term" value="C:cytosol"/>
    <property type="evidence" value="ECO:0007669"/>
    <property type="project" value="TreeGrafter"/>
</dbReference>
<gene>
    <name evidence="7" type="ORF">WMSIL1_LOCUS5520</name>
</gene>
<dbReference type="PANTHER" id="PTHR32170">
    <property type="entry name" value="PROTEASOME ACTIVATOR COMPLEX SUBUNIT 4"/>
    <property type="match status" value="1"/>
</dbReference>
<feature type="domain" description="Proteasome activator Blm10 middle HEAT repeats region" evidence="6">
    <location>
        <begin position="295"/>
        <end position="438"/>
    </location>
</feature>
<dbReference type="GO" id="GO:0006281">
    <property type="term" value="P:DNA repair"/>
    <property type="evidence" value="ECO:0007669"/>
    <property type="project" value="UniProtKB-KW"/>
</dbReference>
<feature type="domain" description="Proteasome activator complex subunit 4 C-terminal" evidence="5">
    <location>
        <begin position="2248"/>
        <end position="2331"/>
    </location>
</feature>
<dbReference type="PANTHER" id="PTHR32170:SF3">
    <property type="entry name" value="PROTEASOME ACTIVATOR COMPLEX SUBUNIT 4"/>
    <property type="match status" value="1"/>
</dbReference>
<accession>A0A564YE85</accession>
<evidence type="ECO:0000256" key="1">
    <source>
        <dbReference type="ARBA" id="ARBA00005739"/>
    </source>
</evidence>
<evidence type="ECO:0008006" key="9">
    <source>
        <dbReference type="Google" id="ProtNLM"/>
    </source>
</evidence>
<dbReference type="GO" id="GO:0010499">
    <property type="term" value="P:proteasomal ubiquitin-independent protein catabolic process"/>
    <property type="evidence" value="ECO:0007669"/>
    <property type="project" value="TreeGrafter"/>
</dbReference>
<comment type="similarity">
    <text evidence="1">Belongs to the BLM10 family.</text>
</comment>
<keyword evidence="8" id="KW-1185">Reference proteome</keyword>
<dbReference type="InterPro" id="IPR035309">
    <property type="entry name" value="PSME4"/>
</dbReference>
<dbReference type="Pfam" id="PF11919">
    <property type="entry name" value="PSME4_C"/>
    <property type="match status" value="1"/>
</dbReference>
<evidence type="ECO:0000313" key="8">
    <source>
        <dbReference type="Proteomes" id="UP000321570"/>
    </source>
</evidence>
<evidence type="ECO:0000259" key="5">
    <source>
        <dbReference type="Pfam" id="PF11919"/>
    </source>
</evidence>
<dbReference type="SUPFAM" id="SSF48371">
    <property type="entry name" value="ARM repeat"/>
    <property type="match status" value="1"/>
</dbReference>
<proteinExistence type="inferred from homology"/>
<name>A0A564YE85_HYMDI</name>